<evidence type="ECO:0000256" key="5">
    <source>
        <dbReference type="ARBA" id="ARBA00022840"/>
    </source>
</evidence>
<dbReference type="InterPro" id="IPR008271">
    <property type="entry name" value="Ser/Thr_kinase_AS"/>
</dbReference>
<dbReference type="RefSeq" id="WP_214055851.1">
    <property type="nucleotide sequence ID" value="NZ_BAAAHS010000101.1"/>
</dbReference>
<dbReference type="PROSITE" id="PS00108">
    <property type="entry name" value="PROTEIN_KINASE_ST"/>
    <property type="match status" value="1"/>
</dbReference>
<dbReference type="PANTHER" id="PTHR43671">
    <property type="entry name" value="SERINE/THREONINE-PROTEIN KINASE NEK"/>
    <property type="match status" value="1"/>
</dbReference>
<name>A0ABX8EIC9_9ACTN</name>
<keyword evidence="4 7" id="KW-0418">Kinase</keyword>
<dbReference type="Proteomes" id="UP000679307">
    <property type="component" value="Chromosome"/>
</dbReference>
<dbReference type="PANTHER" id="PTHR43671:SF13">
    <property type="entry name" value="SERINE_THREONINE-PROTEIN KINASE NEK2"/>
    <property type="match status" value="1"/>
</dbReference>
<keyword evidence="8" id="KW-1185">Reference proteome</keyword>
<keyword evidence="3" id="KW-0547">Nucleotide-binding</keyword>
<proteinExistence type="predicted"/>
<dbReference type="PROSITE" id="PS50011">
    <property type="entry name" value="PROTEIN_KINASE_DOM"/>
    <property type="match status" value="1"/>
</dbReference>
<feature type="domain" description="Protein kinase" evidence="6">
    <location>
        <begin position="20"/>
        <end position="279"/>
    </location>
</feature>
<organism evidence="7 8">
    <name type="scientific">Nocardioides aquaticus</name>
    <dbReference type="NCBI Taxonomy" id="160826"/>
    <lineage>
        <taxon>Bacteria</taxon>
        <taxon>Bacillati</taxon>
        <taxon>Actinomycetota</taxon>
        <taxon>Actinomycetes</taxon>
        <taxon>Propionibacteriales</taxon>
        <taxon>Nocardioidaceae</taxon>
        <taxon>Nocardioides</taxon>
    </lineage>
</organism>
<dbReference type="CDD" id="cd14014">
    <property type="entry name" value="STKc_PknB_like"/>
    <property type="match status" value="1"/>
</dbReference>
<dbReference type="GO" id="GO:0004674">
    <property type="term" value="F:protein serine/threonine kinase activity"/>
    <property type="evidence" value="ECO:0007669"/>
    <property type="project" value="UniProtKB-EC"/>
</dbReference>
<dbReference type="Pfam" id="PF00069">
    <property type="entry name" value="Pkinase"/>
    <property type="match status" value="1"/>
</dbReference>
<reference evidence="7 8" key="1">
    <citation type="submission" date="2021-05" db="EMBL/GenBank/DDBJ databases">
        <title>Complete genome of Nocardioides aquaticus KCTC 9944T isolated from meromictic and hypersaline Ekho Lake, Antarctica.</title>
        <authorList>
            <person name="Hwang K."/>
            <person name="Kim K.M."/>
            <person name="Choe H."/>
        </authorList>
    </citation>
    <scope>NUCLEOTIDE SEQUENCE [LARGE SCALE GENOMIC DNA]</scope>
    <source>
        <strain evidence="7 8">KCTC 9944</strain>
    </source>
</reference>
<dbReference type="InterPro" id="IPR050660">
    <property type="entry name" value="NEK_Ser/Thr_kinase"/>
</dbReference>
<keyword evidence="5" id="KW-0067">ATP-binding</keyword>
<protein>
    <recommendedName>
        <fullName evidence="1">non-specific serine/threonine protein kinase</fullName>
        <ecNumber evidence="1">2.7.11.1</ecNumber>
    </recommendedName>
</protein>
<evidence type="ECO:0000259" key="6">
    <source>
        <dbReference type="PROSITE" id="PS50011"/>
    </source>
</evidence>
<dbReference type="Gene3D" id="3.30.200.20">
    <property type="entry name" value="Phosphorylase Kinase, domain 1"/>
    <property type="match status" value="1"/>
</dbReference>
<dbReference type="EC" id="2.7.11.1" evidence="1"/>
<evidence type="ECO:0000313" key="8">
    <source>
        <dbReference type="Proteomes" id="UP000679307"/>
    </source>
</evidence>
<evidence type="ECO:0000256" key="3">
    <source>
        <dbReference type="ARBA" id="ARBA00022741"/>
    </source>
</evidence>
<dbReference type="EMBL" id="CP075371">
    <property type="protein sequence ID" value="QVT80274.1"/>
    <property type="molecule type" value="Genomic_DNA"/>
</dbReference>
<evidence type="ECO:0000313" key="7">
    <source>
        <dbReference type="EMBL" id="QVT80274.1"/>
    </source>
</evidence>
<dbReference type="InterPro" id="IPR011009">
    <property type="entry name" value="Kinase-like_dom_sf"/>
</dbReference>
<gene>
    <name evidence="7" type="primary">pknK_2</name>
    <name evidence="7" type="ORF">ENKNEFLB_02665</name>
</gene>
<dbReference type="SUPFAM" id="SSF56112">
    <property type="entry name" value="Protein kinase-like (PK-like)"/>
    <property type="match status" value="1"/>
</dbReference>
<evidence type="ECO:0000256" key="4">
    <source>
        <dbReference type="ARBA" id="ARBA00022777"/>
    </source>
</evidence>
<dbReference type="InterPro" id="IPR000719">
    <property type="entry name" value="Prot_kinase_dom"/>
</dbReference>
<dbReference type="Gene3D" id="1.10.510.10">
    <property type="entry name" value="Transferase(Phosphotransferase) domain 1"/>
    <property type="match status" value="1"/>
</dbReference>
<dbReference type="SMART" id="SM00220">
    <property type="entry name" value="S_TKc"/>
    <property type="match status" value="1"/>
</dbReference>
<sequence>MTGRDDRWRFREGDRITAELTAVRLLGGGSAYEAYLAFDEITYGPVVVKVVRPHQVADPHSLRGLRREVDTLATVNHPAVMRGLRHELAGERPHVVLEHLDGPRLSSLVRRHGPLQEAQYLPLAVEMASALHYFGHVDVVHLDLKPSNIIMGAPARLIDLSVARTTAAAAALTGRIGTDAYMSPEQCEPGSRGTPGPASDVWGLGATLFEAVAGHRAFADPRPSAGEPEEQYPQLVDRPAPLPDRTPPAVVSIIHAALEQRPADRPEPHEVSAALEPVLAAQPPVRLTFSVRG</sequence>
<accession>A0ABX8EIC9</accession>
<evidence type="ECO:0000256" key="1">
    <source>
        <dbReference type="ARBA" id="ARBA00012513"/>
    </source>
</evidence>
<evidence type="ECO:0000256" key="2">
    <source>
        <dbReference type="ARBA" id="ARBA00022679"/>
    </source>
</evidence>
<keyword evidence="2 7" id="KW-0808">Transferase</keyword>